<keyword evidence="2" id="KW-0614">Plasmid</keyword>
<evidence type="ECO:0000313" key="2">
    <source>
        <dbReference type="EMBL" id="AIF78289.1"/>
    </source>
</evidence>
<dbReference type="EMBL" id="KJ484634">
    <property type="protein sequence ID" value="AIF78289.1"/>
    <property type="molecule type" value="Genomic_DNA"/>
</dbReference>
<proteinExistence type="predicted"/>
<dbReference type="AlphaFoldDB" id="A0A075MCL3"/>
<feature type="region of interest" description="Disordered" evidence="1">
    <location>
        <begin position="1"/>
        <end position="49"/>
    </location>
</feature>
<accession>A0A075MCL3</accession>
<organism evidence="2">
    <name type="scientific">Escherichia coli</name>
    <dbReference type="NCBI Taxonomy" id="562"/>
    <lineage>
        <taxon>Bacteria</taxon>
        <taxon>Pseudomonadati</taxon>
        <taxon>Pseudomonadota</taxon>
        <taxon>Gammaproteobacteria</taxon>
        <taxon>Enterobacterales</taxon>
        <taxon>Enterobacteriaceae</taxon>
        <taxon>Escherichia</taxon>
    </lineage>
</organism>
<evidence type="ECO:0000256" key="1">
    <source>
        <dbReference type="SAM" id="MobiDB-lite"/>
    </source>
</evidence>
<sequence length="49" mass="5515">MSRFFFQAKRGGRRPEALVAAARRGETRSGSMRSTAERPRRGNAQFNST</sequence>
<geneLocation type="plasmid" evidence="2">
    <name>pH1038-142</name>
</geneLocation>
<protein>
    <submittedName>
        <fullName evidence="2">Uncharacterized protein</fullName>
    </submittedName>
</protein>
<name>A0A075MCL3_ECOLX</name>
<reference evidence="2" key="1">
    <citation type="journal article" date="2014" name="J. Antimicrob. Chemother.">
        <title>Nucleotide sequences of 16 transmissible plasmids identified in nine multidrug-resistant Escherichia coli isolates expressing an ESBL phenotype isolated from food-producing animals and healthy humans.</title>
        <authorList>
            <person name="Wang J."/>
            <person name="Stephan R."/>
            <person name="Power K."/>
            <person name="Yan Q."/>
            <person name="Hachler H."/>
            <person name="Fanning S."/>
        </authorList>
    </citation>
    <scope>NUCLEOTIDE SEQUENCE</scope>
    <source>
        <strain evidence="2">Human-1038</strain>
        <plasmid evidence="2">pH1038-142</plasmid>
    </source>
</reference>